<dbReference type="HAMAP" id="MF_00187">
    <property type="entry name" value="FdhD"/>
    <property type="match status" value="1"/>
</dbReference>
<gene>
    <name evidence="3 4" type="primary">fdhD</name>
    <name evidence="4" type="ORF">IBL25_02000</name>
</gene>
<accession>A0ABR7R1X3</accession>
<comment type="caution">
    <text evidence="3">Lacks conserved residue(s) required for the propagation of feature annotation.</text>
</comment>
<dbReference type="PANTHER" id="PTHR30592:SF1">
    <property type="entry name" value="SULFUR CARRIER PROTEIN FDHD"/>
    <property type="match status" value="1"/>
</dbReference>
<organism evidence="4 5">
    <name type="scientific">Pseudoroseomonas ludipueritiae</name>
    <dbReference type="NCBI Taxonomy" id="198093"/>
    <lineage>
        <taxon>Bacteria</taxon>
        <taxon>Pseudomonadati</taxon>
        <taxon>Pseudomonadota</taxon>
        <taxon>Alphaproteobacteria</taxon>
        <taxon>Acetobacterales</taxon>
        <taxon>Acetobacteraceae</taxon>
        <taxon>Pseudoroseomonas</taxon>
    </lineage>
</organism>
<comment type="subcellular location">
    <subcellularLocation>
        <location evidence="3">Cytoplasm</location>
    </subcellularLocation>
</comment>
<evidence type="ECO:0000313" key="5">
    <source>
        <dbReference type="Proteomes" id="UP000603940"/>
    </source>
</evidence>
<dbReference type="EMBL" id="JACTUZ010000003">
    <property type="protein sequence ID" value="MBC9175716.1"/>
    <property type="molecule type" value="Genomic_DNA"/>
</dbReference>
<dbReference type="PIRSF" id="PIRSF015626">
    <property type="entry name" value="FdhD"/>
    <property type="match status" value="1"/>
</dbReference>
<evidence type="ECO:0000313" key="4">
    <source>
        <dbReference type="EMBL" id="MBC9175716.1"/>
    </source>
</evidence>
<keyword evidence="5" id="KW-1185">Reference proteome</keyword>
<evidence type="ECO:0000256" key="2">
    <source>
        <dbReference type="ARBA" id="ARBA00023150"/>
    </source>
</evidence>
<dbReference type="Pfam" id="PF02634">
    <property type="entry name" value="FdhD-NarQ"/>
    <property type="match status" value="1"/>
</dbReference>
<comment type="caution">
    <text evidence="4">The sequence shown here is derived from an EMBL/GenBank/DDBJ whole genome shotgun (WGS) entry which is preliminary data.</text>
</comment>
<dbReference type="PANTHER" id="PTHR30592">
    <property type="entry name" value="FORMATE DEHYDROGENASE"/>
    <property type="match status" value="1"/>
</dbReference>
<keyword evidence="1 3" id="KW-0963">Cytoplasm</keyword>
<name>A0ABR7R1X3_9PROT</name>
<dbReference type="InterPro" id="IPR016193">
    <property type="entry name" value="Cytidine_deaminase-like"/>
</dbReference>
<reference evidence="4 5" key="1">
    <citation type="journal article" date="2009" name="Int. J. Syst. Evol. Microbiol.">
        <title>Transfer of Teichococcus ludipueritiae and Muricoccus roseus to the genus Roseomonas, as Roseomonas ludipueritiae comb. nov. and Roseomonas rosea comb. nov., respectively, and emended description of the genus Roseomonas.</title>
        <authorList>
            <person name="Sanchez-Porro C."/>
            <person name="Gallego V."/>
            <person name="Busse H.J."/>
            <person name="Kampfer P."/>
            <person name="Ventosa A."/>
        </authorList>
    </citation>
    <scope>NUCLEOTIDE SEQUENCE [LARGE SCALE GENOMIC DNA]</scope>
    <source>
        <strain evidence="4 5">DSM 14915</strain>
    </source>
</reference>
<evidence type="ECO:0000256" key="3">
    <source>
        <dbReference type="HAMAP-Rule" id="MF_00187"/>
    </source>
</evidence>
<comment type="function">
    <text evidence="3">Required for formate dehydrogenase (FDH) activity. Acts as a sulfur carrier protein that transfers sulfur from IscS to the molybdenum cofactor prior to its insertion into FDH.</text>
</comment>
<feature type="active site" description="Cysteine persulfide intermediate" evidence="3">
    <location>
        <position position="115"/>
    </location>
</feature>
<proteinExistence type="inferred from homology"/>
<comment type="similarity">
    <text evidence="3">Belongs to the FdhD family.</text>
</comment>
<dbReference type="Gene3D" id="3.10.20.10">
    <property type="match status" value="1"/>
</dbReference>
<keyword evidence="2 3" id="KW-0501">Molybdenum cofactor biosynthesis</keyword>
<dbReference type="InterPro" id="IPR003786">
    <property type="entry name" value="FdhD"/>
</dbReference>
<sequence length="278" mass="30135">MEYPAPQAESLVQHWYGEADQYRQADACRILPEEVPIALTYERVTHAVMMATPQNLEDFAYGFTITEGIVKNPEQITGLEIVRRPAGIELRMELADDQLDALMRRRRYMAGPVGCGLCGLESLEAVMRDLPKVDAGLQASGASLLKALTTLNSGQSLHRETSAVHAAGFWSQADETVLVREDVGRHNALDKLGGAMALRRIDPRQGAVVLTSRVSVEMVQKTAMLGVPILVAISAPSALAVRTARAAGITLVARARGNSFDVHSHPHRLTMARHPAGA</sequence>
<dbReference type="NCBIfam" id="TIGR00129">
    <property type="entry name" value="fdhD_narQ"/>
    <property type="match status" value="1"/>
</dbReference>
<dbReference type="Gene3D" id="3.40.140.10">
    <property type="entry name" value="Cytidine Deaminase, domain 2"/>
    <property type="match status" value="1"/>
</dbReference>
<evidence type="ECO:0000256" key="1">
    <source>
        <dbReference type="ARBA" id="ARBA00022490"/>
    </source>
</evidence>
<protein>
    <recommendedName>
        <fullName evidence="3">Sulfur carrier protein FdhD</fullName>
    </recommendedName>
</protein>
<dbReference type="Proteomes" id="UP000603940">
    <property type="component" value="Unassembled WGS sequence"/>
</dbReference>
<dbReference type="SUPFAM" id="SSF53927">
    <property type="entry name" value="Cytidine deaminase-like"/>
    <property type="match status" value="1"/>
</dbReference>